<dbReference type="InterPro" id="IPR000571">
    <property type="entry name" value="Znf_CCCH"/>
</dbReference>
<proteinExistence type="predicted"/>
<feature type="region of interest" description="Disordered" evidence="5">
    <location>
        <begin position="17"/>
        <end position="80"/>
    </location>
</feature>
<dbReference type="InterPro" id="IPR045072">
    <property type="entry name" value="MKRN-like"/>
</dbReference>
<evidence type="ECO:0000256" key="2">
    <source>
        <dbReference type="ARBA" id="ARBA00022771"/>
    </source>
</evidence>
<dbReference type="AlphaFoldDB" id="A0AA91Q4A8"/>
<protein>
    <recommendedName>
        <fullName evidence="6">C3H1-type domain-containing protein</fullName>
    </recommendedName>
</protein>
<dbReference type="KEGG" id="clus:A9F13_02g02695"/>
<dbReference type="PROSITE" id="PS50103">
    <property type="entry name" value="ZF_C3H1"/>
    <property type="match status" value="2"/>
</dbReference>
<keyword evidence="3 4" id="KW-0862">Zinc</keyword>
<accession>A0AA91Q4A8</accession>
<feature type="zinc finger region" description="C3H1-type" evidence="4">
    <location>
        <begin position="115"/>
        <end position="142"/>
    </location>
</feature>
<reference evidence="7 8" key="1">
    <citation type="submission" date="2017-04" db="EMBL/GenBank/DDBJ databases">
        <title>Draft genome of the yeast Clavispora lusitaniae type strain CBS 6936.</title>
        <authorList>
            <person name="Durrens P."/>
            <person name="Klopp C."/>
            <person name="Biteau N."/>
            <person name="Fitton-Ouhabi V."/>
            <person name="Dementhon K."/>
            <person name="Accoceberry I."/>
            <person name="Sherman D.J."/>
            <person name="Noel T."/>
        </authorList>
    </citation>
    <scope>NUCLEOTIDE SEQUENCE [LARGE SCALE GENOMIC DNA]</scope>
    <source>
        <strain evidence="7 8">CBS 6936</strain>
    </source>
</reference>
<evidence type="ECO:0000313" key="8">
    <source>
        <dbReference type="Proteomes" id="UP000195602"/>
    </source>
</evidence>
<comment type="caution">
    <text evidence="7">The sequence shown here is derived from an EMBL/GenBank/DDBJ whole genome shotgun (WGS) entry which is preliminary data.</text>
</comment>
<dbReference type="EMBL" id="LYUB02000002">
    <property type="protein sequence ID" value="OVF10452.1"/>
    <property type="molecule type" value="Genomic_DNA"/>
</dbReference>
<dbReference type="GO" id="GO:0000209">
    <property type="term" value="P:protein polyubiquitination"/>
    <property type="evidence" value="ECO:0007669"/>
    <property type="project" value="InterPro"/>
</dbReference>
<feature type="region of interest" description="Disordered" evidence="5">
    <location>
        <begin position="149"/>
        <end position="169"/>
    </location>
</feature>
<dbReference type="Gene3D" id="4.10.1000.10">
    <property type="entry name" value="Zinc finger, CCCH-type"/>
    <property type="match status" value="2"/>
</dbReference>
<dbReference type="SUPFAM" id="SSF90229">
    <property type="entry name" value="CCCH zinc finger"/>
    <property type="match status" value="1"/>
</dbReference>
<evidence type="ECO:0000256" key="3">
    <source>
        <dbReference type="ARBA" id="ARBA00022833"/>
    </source>
</evidence>
<feature type="domain" description="C3H1-type" evidence="6">
    <location>
        <begin position="115"/>
        <end position="142"/>
    </location>
</feature>
<organism evidence="7 8">
    <name type="scientific">Clavispora lusitaniae</name>
    <name type="common">Candida lusitaniae</name>
    <dbReference type="NCBI Taxonomy" id="36911"/>
    <lineage>
        <taxon>Eukaryota</taxon>
        <taxon>Fungi</taxon>
        <taxon>Dikarya</taxon>
        <taxon>Ascomycota</taxon>
        <taxon>Saccharomycotina</taxon>
        <taxon>Pichiomycetes</taxon>
        <taxon>Metschnikowiaceae</taxon>
        <taxon>Clavispora</taxon>
    </lineage>
</organism>
<evidence type="ECO:0000259" key="6">
    <source>
        <dbReference type="PROSITE" id="PS50103"/>
    </source>
</evidence>
<dbReference type="PANTHER" id="PTHR11224:SF58">
    <property type="entry name" value="C3H1-TYPE DOMAIN-CONTAINING PROTEIN"/>
    <property type="match status" value="1"/>
</dbReference>
<evidence type="ECO:0000256" key="5">
    <source>
        <dbReference type="SAM" id="MobiDB-lite"/>
    </source>
</evidence>
<evidence type="ECO:0000313" key="7">
    <source>
        <dbReference type="EMBL" id="OVF10452.1"/>
    </source>
</evidence>
<keyword evidence="2 4" id="KW-0863">Zinc-finger</keyword>
<feature type="domain" description="C3H1-type" evidence="6">
    <location>
        <begin position="84"/>
        <end position="111"/>
    </location>
</feature>
<gene>
    <name evidence="7" type="ORF">A9F13_02g02695</name>
</gene>
<feature type="compositionally biased region" description="Polar residues" evidence="5">
    <location>
        <begin position="45"/>
        <end position="62"/>
    </location>
</feature>
<feature type="zinc finger region" description="C3H1-type" evidence="4">
    <location>
        <begin position="84"/>
        <end position="111"/>
    </location>
</feature>
<dbReference type="PANTHER" id="PTHR11224">
    <property type="entry name" value="MAKORIN-RELATED"/>
    <property type="match status" value="1"/>
</dbReference>
<sequence>MSGRSDVQFLSVNHNKYIPFSQDPNKAAKRTAAVSDASPADPRTSKGSQAFDLSSISAQLPPNTGPPGLVPVNGTGSSANSNKNLRHVPCKFYRQGICQAGNSCPFSHNLDGTLAADKLPCKYFQRGNCKFGLKCALAHILPDGTRVNSKSVYRRNEREKSQSNGKSTYNNYASAFSNGNYANNANYGHNTNQNYANGNARTASEMPGRKSSFPESGTSTSVSSFTESFSSNVFSDYHSASYSIYPAEDDSSLPIRISSQGSFSSNGFPAVGQNSGSNSVQSPFVSSLRTGNGAFGSYNERPSPLSRNLSSKLQKQSILVPSQMSLSSSGSSDLTMGLSFHSPQTQFSTPYSKPFSRINPSSSPLNSFLPETTDSAIADESESEDDNVFFEDYVPASLGNLILTPQERQRRNSRSQSGTLLVRPTVVQAEKTHVASEDVFLMD</sequence>
<evidence type="ECO:0000256" key="4">
    <source>
        <dbReference type="PROSITE-ProRule" id="PRU00723"/>
    </source>
</evidence>
<keyword evidence="1 4" id="KW-0479">Metal-binding</keyword>
<dbReference type="Pfam" id="PF00642">
    <property type="entry name" value="zf-CCCH"/>
    <property type="match status" value="2"/>
</dbReference>
<feature type="region of interest" description="Disordered" evidence="5">
    <location>
        <begin position="187"/>
        <end position="217"/>
    </location>
</feature>
<dbReference type="GO" id="GO:0061630">
    <property type="term" value="F:ubiquitin protein ligase activity"/>
    <property type="evidence" value="ECO:0007669"/>
    <property type="project" value="InterPro"/>
</dbReference>
<dbReference type="SMART" id="SM00356">
    <property type="entry name" value="ZnF_C3H1"/>
    <property type="match status" value="2"/>
</dbReference>
<dbReference type="Proteomes" id="UP000195602">
    <property type="component" value="Unassembled WGS sequence"/>
</dbReference>
<evidence type="ECO:0000256" key="1">
    <source>
        <dbReference type="ARBA" id="ARBA00022723"/>
    </source>
</evidence>
<name>A0AA91Q4A8_CLALS</name>
<dbReference type="GO" id="GO:0008270">
    <property type="term" value="F:zinc ion binding"/>
    <property type="evidence" value="ECO:0007669"/>
    <property type="project" value="UniProtKB-KW"/>
</dbReference>
<dbReference type="InterPro" id="IPR036855">
    <property type="entry name" value="Znf_CCCH_sf"/>
</dbReference>